<dbReference type="RefSeq" id="WP_058624504.1">
    <property type="nucleotide sequence ID" value="NZ_LDRT01000092.1"/>
</dbReference>
<organism evidence="1 2">
    <name type="scientific">Microbacterium testaceum</name>
    <name type="common">Aureobacterium testaceum</name>
    <name type="synonym">Brevibacterium testaceum</name>
    <dbReference type="NCBI Taxonomy" id="2033"/>
    <lineage>
        <taxon>Bacteria</taxon>
        <taxon>Bacillati</taxon>
        <taxon>Actinomycetota</taxon>
        <taxon>Actinomycetes</taxon>
        <taxon>Micrococcales</taxon>
        <taxon>Microbacteriaceae</taxon>
        <taxon>Microbacterium</taxon>
    </lineage>
</organism>
<dbReference type="EMBL" id="LDRT01000092">
    <property type="protein sequence ID" value="KTR93220.1"/>
    <property type="molecule type" value="Genomic_DNA"/>
</dbReference>
<protein>
    <submittedName>
        <fullName evidence="1">Uncharacterized protein</fullName>
    </submittedName>
</protein>
<gene>
    <name evidence="1" type="ORF">NS220_13225</name>
</gene>
<proteinExistence type="predicted"/>
<dbReference type="Proteomes" id="UP000075025">
    <property type="component" value="Unassembled WGS sequence"/>
</dbReference>
<reference evidence="1 2" key="1">
    <citation type="journal article" date="2016" name="Front. Microbiol.">
        <title>Genomic Resource of Rice Seed Associated Bacteria.</title>
        <authorList>
            <person name="Midha S."/>
            <person name="Bansal K."/>
            <person name="Sharma S."/>
            <person name="Kumar N."/>
            <person name="Patil P.P."/>
            <person name="Chaudhry V."/>
            <person name="Patil P.B."/>
        </authorList>
    </citation>
    <scope>NUCLEOTIDE SEQUENCE [LARGE SCALE GENOMIC DNA]</scope>
    <source>
        <strain evidence="1 2">NS220</strain>
    </source>
</reference>
<dbReference type="AlphaFoldDB" id="A0A147EV20"/>
<dbReference type="PATRIC" id="fig|2033.6.peg.3958"/>
<accession>A0A147EV20</accession>
<dbReference type="OrthoDB" id="5019599at2"/>
<evidence type="ECO:0000313" key="2">
    <source>
        <dbReference type="Proteomes" id="UP000075025"/>
    </source>
</evidence>
<comment type="caution">
    <text evidence="1">The sequence shown here is derived from an EMBL/GenBank/DDBJ whole genome shotgun (WGS) entry which is preliminary data.</text>
</comment>
<name>A0A147EV20_MICTE</name>
<evidence type="ECO:0000313" key="1">
    <source>
        <dbReference type="EMBL" id="KTR93220.1"/>
    </source>
</evidence>
<sequence length="122" mass="13039">MAEPLMPHEYVLLTRRVIGLREVAHAVAATEPSLAYRMDAGGMQIVLVDGDATVLTIVHPVPARPAEVRRLLGDDAPSDAEPRWWIDLIAPWEAEERAARVVAALTAVSGGTARDLAPGGRG</sequence>